<gene>
    <name evidence="1" type="ORF">CCAM_LOCUS33223</name>
</gene>
<protein>
    <recommendedName>
        <fullName evidence="3">RING-type domain-containing protein</fullName>
    </recommendedName>
</protein>
<keyword evidence="2" id="KW-1185">Reference proteome</keyword>
<evidence type="ECO:0008006" key="3">
    <source>
        <dbReference type="Google" id="ProtNLM"/>
    </source>
</evidence>
<dbReference type="Proteomes" id="UP000595140">
    <property type="component" value="Unassembled WGS sequence"/>
</dbReference>
<sequence>MGIVYTVIDEEKEKAAKEAKEERTCPICMNMFEPDEKRSKMICCPQVFHCDCISTWQDVPLVPVLLTTRASVHKGHY</sequence>
<dbReference type="EMBL" id="OOIL02004368">
    <property type="protein sequence ID" value="VFQ91447.1"/>
    <property type="molecule type" value="Genomic_DNA"/>
</dbReference>
<dbReference type="SUPFAM" id="SSF57850">
    <property type="entry name" value="RING/U-box"/>
    <property type="match status" value="1"/>
</dbReference>
<name>A0A484MSD3_9ASTE</name>
<accession>A0A484MSD3</accession>
<dbReference type="InterPro" id="IPR013083">
    <property type="entry name" value="Znf_RING/FYVE/PHD"/>
</dbReference>
<evidence type="ECO:0000313" key="1">
    <source>
        <dbReference type="EMBL" id="VFQ91447.1"/>
    </source>
</evidence>
<organism evidence="1 2">
    <name type="scientific">Cuscuta campestris</name>
    <dbReference type="NCBI Taxonomy" id="132261"/>
    <lineage>
        <taxon>Eukaryota</taxon>
        <taxon>Viridiplantae</taxon>
        <taxon>Streptophyta</taxon>
        <taxon>Embryophyta</taxon>
        <taxon>Tracheophyta</taxon>
        <taxon>Spermatophyta</taxon>
        <taxon>Magnoliopsida</taxon>
        <taxon>eudicotyledons</taxon>
        <taxon>Gunneridae</taxon>
        <taxon>Pentapetalae</taxon>
        <taxon>asterids</taxon>
        <taxon>lamiids</taxon>
        <taxon>Solanales</taxon>
        <taxon>Convolvulaceae</taxon>
        <taxon>Cuscuteae</taxon>
        <taxon>Cuscuta</taxon>
        <taxon>Cuscuta subgen. Grammica</taxon>
        <taxon>Cuscuta sect. Cleistogrammica</taxon>
    </lineage>
</organism>
<reference evidence="1 2" key="1">
    <citation type="submission" date="2018-04" db="EMBL/GenBank/DDBJ databases">
        <authorList>
            <person name="Vogel A."/>
        </authorList>
    </citation>
    <scope>NUCLEOTIDE SEQUENCE [LARGE SCALE GENOMIC DNA]</scope>
</reference>
<evidence type="ECO:0000313" key="2">
    <source>
        <dbReference type="Proteomes" id="UP000595140"/>
    </source>
</evidence>
<dbReference type="Gene3D" id="3.30.40.10">
    <property type="entry name" value="Zinc/RING finger domain, C3HC4 (zinc finger)"/>
    <property type="match status" value="1"/>
</dbReference>
<proteinExistence type="predicted"/>
<dbReference type="AlphaFoldDB" id="A0A484MSD3"/>